<organism evidence="2 3">
    <name type="scientific">Enhygromyxa salina</name>
    <dbReference type="NCBI Taxonomy" id="215803"/>
    <lineage>
        <taxon>Bacteria</taxon>
        <taxon>Pseudomonadati</taxon>
        <taxon>Myxococcota</taxon>
        <taxon>Polyangia</taxon>
        <taxon>Nannocystales</taxon>
        <taxon>Nannocystaceae</taxon>
        <taxon>Enhygromyxa</taxon>
    </lineage>
</organism>
<evidence type="ECO:0000313" key="2">
    <source>
        <dbReference type="EMBL" id="PRQ08934.1"/>
    </source>
</evidence>
<dbReference type="PANTHER" id="PTHR34611">
    <property type="match status" value="1"/>
</dbReference>
<accession>A0A2S9YV22</accession>
<dbReference type="Pfam" id="PF04754">
    <property type="entry name" value="Transposase_31"/>
    <property type="match status" value="1"/>
</dbReference>
<dbReference type="AlphaFoldDB" id="A0A2S9YV22"/>
<dbReference type="PANTHER" id="PTHR34611:SF2">
    <property type="entry name" value="INACTIVE RECOMBINATION-PROMOTING NUCLEASE-LIKE PROTEIN RPNE-RELATED"/>
    <property type="match status" value="1"/>
</dbReference>
<dbReference type="EMBL" id="PVNL01000032">
    <property type="protein sequence ID" value="PRQ08934.1"/>
    <property type="molecule type" value="Genomic_DNA"/>
</dbReference>
<name>A0A2S9YV22_9BACT</name>
<dbReference type="Proteomes" id="UP000238823">
    <property type="component" value="Unassembled WGS sequence"/>
</dbReference>
<comment type="caution">
    <text evidence="2">The sequence shown here is derived from an EMBL/GenBank/DDBJ whole genome shotgun (WGS) entry which is preliminary data.</text>
</comment>
<gene>
    <name evidence="2" type="ORF">ENSA7_13330</name>
</gene>
<dbReference type="OrthoDB" id="9813385at2"/>
<protein>
    <recommendedName>
        <fullName evidence="1">Transposase (putative) YhgA-like domain-containing protein</fullName>
    </recommendedName>
</protein>
<reference evidence="2 3" key="1">
    <citation type="submission" date="2018-03" db="EMBL/GenBank/DDBJ databases">
        <title>Draft Genome Sequences of the Obligatory Marine Myxobacteria Enhygromyxa salina SWB007.</title>
        <authorList>
            <person name="Poehlein A."/>
            <person name="Moghaddam J.A."/>
            <person name="Harms H."/>
            <person name="Alanjari M."/>
            <person name="Koenig G.M."/>
            <person name="Daniel R."/>
            <person name="Schaeberle T.F."/>
        </authorList>
    </citation>
    <scope>NUCLEOTIDE SEQUENCE [LARGE SCALE GENOMIC DNA]</scope>
    <source>
        <strain evidence="2 3">SWB007</strain>
    </source>
</reference>
<evidence type="ECO:0000259" key="1">
    <source>
        <dbReference type="Pfam" id="PF04754"/>
    </source>
</evidence>
<dbReference type="GO" id="GO:0006310">
    <property type="term" value="P:DNA recombination"/>
    <property type="evidence" value="ECO:0007669"/>
    <property type="project" value="TreeGrafter"/>
</dbReference>
<dbReference type="RefSeq" id="WP_106088378.1">
    <property type="nucleotide sequence ID" value="NZ_PVNL01000032.1"/>
</dbReference>
<feature type="domain" description="Transposase (putative) YhgA-like" evidence="1">
    <location>
        <begin position="5"/>
        <end position="212"/>
    </location>
</feature>
<evidence type="ECO:0000313" key="3">
    <source>
        <dbReference type="Proteomes" id="UP000238823"/>
    </source>
</evidence>
<dbReference type="InterPro" id="IPR051699">
    <property type="entry name" value="Rpn/YhgA-like_nuclease"/>
</dbReference>
<sequence length="333" mass="36887">MTTRPHDALFKSAFELPEHAAALFYAILPPELRDLIAWETLKREAGTFIGTQLGDRHSDLVFSATLGGKPVLLYLLLEHQSTNHPYMPLRMLTYLGLACERHIKKKKGGPLPLIIPVVISHAPGGWTAATTFGELFDPHPASVPGVARLIPSFSLLIEDLSTRTDEDLRDWAQSAFPRVALWLLRDGRDGEELLRSFDQWAAALTSVMQATNGMEAVAQCLRYIALVSGNVTFENFRAKIREQIPAAEEVAMTIAEELHQKGLETGLEKGREEGRREGRQEGRVGVLGKLSSLKFGGMPPEYAALIEAATDEQLERYIERILTADTIDAVFSD</sequence>
<dbReference type="InterPro" id="IPR006842">
    <property type="entry name" value="Transposase_31"/>
</dbReference>
<proteinExistence type="predicted"/>
<dbReference type="GO" id="GO:1990238">
    <property type="term" value="F:double-stranded DNA endonuclease activity"/>
    <property type="evidence" value="ECO:0007669"/>
    <property type="project" value="TreeGrafter"/>
</dbReference>